<sequence>MTVSPPPTSASAPPAVTTDVLVVGSGPAGASAVLFLATYGVSALLITKYSRLSDTPRAHITNQRTMETMRDMGLEDRLMREATPWEYMGNTTFCTSLAGEELGRIPSWGTDTVRHADYELQSPCTMLDAPQTITEPVLIQAAQERGARVRFDAEYVTHVQDDDGVSTTVRDRLTGGEYVVRSKYLIGADGARSRVAADLDLPFEGPGAVAGALSIVFEADLSRFVAHRPAVLYWMLQPGAEKEGVGLGVLRMIKPWTEWMLMWGYEVAAGPPDLTDEVVRELAVALVGTDDFEMRVKSRSPWTVNHHFATTIARGRVFCAGDAIHRHPPTNGLGSNTSIQDSYNLAWKLAHVLSGAASPALLESYDAERAPVARQIVERANQSIADTGKIITALDLTDTTDVAKLEAQLALRKAPGPEGEKVRAALREAIAYKAYEFDAHGVEHNHRYASAAVVPDGTPMPGFRRDPELYAQPTTWPGAKIPHTWVTRGGHRVSTLDLVGRGRFALVTGIGGEAWLEAAQALGAELGVAITPVPIGPGQDYEDPYGTWAELREIEDGGALLVRPDMVVAARHLSSPASPQQASDWLRDALVTVLHRAAG</sequence>
<dbReference type="RefSeq" id="WP_163207012.1">
    <property type="nucleotide sequence ID" value="NZ_JAAGWG010000026.1"/>
</dbReference>
<keyword evidence="5" id="KW-0560">Oxidoreductase</keyword>
<dbReference type="InterPro" id="IPR050641">
    <property type="entry name" value="RIFMO-like"/>
</dbReference>
<dbReference type="Gene3D" id="3.30.9.10">
    <property type="entry name" value="D-Amino Acid Oxidase, subunit A, domain 2"/>
    <property type="match status" value="1"/>
</dbReference>
<evidence type="ECO:0000256" key="3">
    <source>
        <dbReference type="SAM" id="Phobius"/>
    </source>
</evidence>
<protein>
    <submittedName>
        <fullName evidence="5">FAD-dependent monooxygenase</fullName>
    </submittedName>
</protein>
<dbReference type="GO" id="GO:0071949">
    <property type="term" value="F:FAD binding"/>
    <property type="evidence" value="ECO:0007669"/>
    <property type="project" value="InterPro"/>
</dbReference>
<keyword evidence="3" id="KW-0472">Membrane</keyword>
<proteinExistence type="predicted"/>
<name>A0A6L9W5A3_9ACTN</name>
<evidence type="ECO:0000313" key="6">
    <source>
        <dbReference type="Proteomes" id="UP000479241"/>
    </source>
</evidence>
<evidence type="ECO:0000313" key="5">
    <source>
        <dbReference type="EMBL" id="NEK87243.1"/>
    </source>
</evidence>
<gene>
    <name evidence="5" type="ORF">GCU60_15990</name>
</gene>
<keyword evidence="3" id="KW-0812">Transmembrane</keyword>
<dbReference type="GO" id="GO:0016709">
    <property type="term" value="F:oxidoreductase activity, acting on paired donors, with incorporation or reduction of molecular oxygen, NAD(P)H as one donor, and incorporation of one atom of oxygen"/>
    <property type="evidence" value="ECO:0007669"/>
    <property type="project" value="UniProtKB-ARBA"/>
</dbReference>
<keyword evidence="3" id="KW-1133">Transmembrane helix</keyword>
<evidence type="ECO:0000256" key="2">
    <source>
        <dbReference type="ARBA" id="ARBA00022827"/>
    </source>
</evidence>
<comment type="caution">
    <text evidence="5">The sequence shown here is derived from an EMBL/GenBank/DDBJ whole genome shotgun (WGS) entry which is preliminary data.</text>
</comment>
<dbReference type="Pfam" id="PF01494">
    <property type="entry name" value="FAD_binding_3"/>
    <property type="match status" value="1"/>
</dbReference>
<keyword evidence="5" id="KW-0503">Monooxygenase</keyword>
<organism evidence="5 6">
    <name type="scientific">Blastococcus saxobsidens</name>
    <dbReference type="NCBI Taxonomy" id="138336"/>
    <lineage>
        <taxon>Bacteria</taxon>
        <taxon>Bacillati</taxon>
        <taxon>Actinomycetota</taxon>
        <taxon>Actinomycetes</taxon>
        <taxon>Geodermatophilales</taxon>
        <taxon>Geodermatophilaceae</taxon>
        <taxon>Blastococcus</taxon>
    </lineage>
</organism>
<dbReference type="AlphaFoldDB" id="A0A6L9W5A3"/>
<evidence type="ECO:0000259" key="4">
    <source>
        <dbReference type="Pfam" id="PF01494"/>
    </source>
</evidence>
<dbReference type="PANTHER" id="PTHR43004">
    <property type="entry name" value="TRK SYSTEM POTASSIUM UPTAKE PROTEIN"/>
    <property type="match status" value="1"/>
</dbReference>
<evidence type="ECO:0000256" key="1">
    <source>
        <dbReference type="ARBA" id="ARBA00022630"/>
    </source>
</evidence>
<dbReference type="InterPro" id="IPR002938">
    <property type="entry name" value="FAD-bd"/>
</dbReference>
<dbReference type="PANTHER" id="PTHR43004:SF8">
    <property type="entry name" value="FAD-BINDING DOMAIN-CONTAINING PROTEIN-RELATED"/>
    <property type="match status" value="1"/>
</dbReference>
<dbReference type="InterPro" id="IPR036188">
    <property type="entry name" value="FAD/NAD-bd_sf"/>
</dbReference>
<keyword evidence="1" id="KW-0285">Flavoprotein</keyword>
<accession>A0A6L9W5A3</accession>
<reference evidence="5 6" key="1">
    <citation type="submission" date="2019-12" db="EMBL/GenBank/DDBJ databases">
        <title>the WGS of Blastococcus saxobsidens 67B17.</title>
        <authorList>
            <person name="Jiang Z."/>
        </authorList>
    </citation>
    <scope>NUCLEOTIDE SEQUENCE [LARGE SCALE GENOMIC DNA]</scope>
    <source>
        <strain evidence="5 6">67B17</strain>
    </source>
</reference>
<feature type="transmembrane region" description="Helical" evidence="3">
    <location>
        <begin position="20"/>
        <end position="47"/>
    </location>
</feature>
<feature type="domain" description="FAD-binding" evidence="4">
    <location>
        <begin position="18"/>
        <end position="380"/>
    </location>
</feature>
<dbReference type="Gene3D" id="3.50.50.60">
    <property type="entry name" value="FAD/NAD(P)-binding domain"/>
    <property type="match status" value="1"/>
</dbReference>
<dbReference type="Gene3D" id="3.40.30.120">
    <property type="match status" value="1"/>
</dbReference>
<dbReference type="Pfam" id="PF21274">
    <property type="entry name" value="Rng_hyd_C"/>
    <property type="match status" value="1"/>
</dbReference>
<dbReference type="EMBL" id="JAAGWG010000026">
    <property type="protein sequence ID" value="NEK87243.1"/>
    <property type="molecule type" value="Genomic_DNA"/>
</dbReference>
<dbReference type="SUPFAM" id="SSF51905">
    <property type="entry name" value="FAD/NAD(P)-binding domain"/>
    <property type="match status" value="1"/>
</dbReference>
<keyword evidence="2" id="KW-0274">FAD</keyword>
<dbReference type="PRINTS" id="PR00420">
    <property type="entry name" value="RNGMNOXGNASE"/>
</dbReference>
<dbReference type="Proteomes" id="UP000479241">
    <property type="component" value="Unassembled WGS sequence"/>
</dbReference>